<accession>A0ABX1GC92</accession>
<reference evidence="8 9" key="1">
    <citation type="submission" date="2020-04" db="EMBL/GenBank/DDBJ databases">
        <authorList>
            <person name="Yoon J."/>
        </authorList>
    </citation>
    <scope>NUCLEOTIDE SEQUENCE [LARGE SCALE GENOMIC DNA]</scope>
    <source>
        <strain evidence="8 9">KMU-166</strain>
    </source>
</reference>
<feature type="transmembrane region" description="Helical" evidence="7">
    <location>
        <begin position="208"/>
        <end position="230"/>
    </location>
</feature>
<evidence type="ECO:0000313" key="8">
    <source>
        <dbReference type="EMBL" id="NKI16787.1"/>
    </source>
</evidence>
<keyword evidence="7" id="KW-1006">Bacterial flagellum protein export</keyword>
<keyword evidence="3 7" id="KW-1003">Cell membrane</keyword>
<evidence type="ECO:0000256" key="7">
    <source>
        <dbReference type="RuleBase" id="RU364093"/>
    </source>
</evidence>
<name>A0ABX1GC92_9GAMM</name>
<evidence type="ECO:0000256" key="3">
    <source>
        <dbReference type="ARBA" id="ARBA00022475"/>
    </source>
</evidence>
<evidence type="ECO:0000256" key="4">
    <source>
        <dbReference type="ARBA" id="ARBA00022692"/>
    </source>
</evidence>
<dbReference type="Pfam" id="PF00771">
    <property type="entry name" value="FHIPEP"/>
    <property type="match status" value="1"/>
</dbReference>
<feature type="transmembrane region" description="Helical" evidence="7">
    <location>
        <begin position="76"/>
        <end position="96"/>
    </location>
</feature>
<feature type="transmembrane region" description="Helical" evidence="7">
    <location>
        <begin position="41"/>
        <end position="64"/>
    </location>
</feature>
<keyword evidence="4 7" id="KW-0812">Transmembrane</keyword>
<comment type="similarity">
    <text evidence="2 7">Belongs to the FHIPEP (flagella/HR/invasion proteins export pore) family.</text>
</comment>
<feature type="transmembrane region" description="Helical" evidence="7">
    <location>
        <begin position="116"/>
        <end position="139"/>
    </location>
</feature>
<evidence type="ECO:0000256" key="6">
    <source>
        <dbReference type="ARBA" id="ARBA00023136"/>
    </source>
</evidence>
<dbReference type="InterPro" id="IPR042196">
    <property type="entry name" value="FHIPEP_4"/>
</dbReference>
<organism evidence="8 9">
    <name type="scientific">Spongiibacter thalassae</name>
    <dbReference type="NCBI Taxonomy" id="2721624"/>
    <lineage>
        <taxon>Bacteria</taxon>
        <taxon>Pseudomonadati</taxon>
        <taxon>Pseudomonadota</taxon>
        <taxon>Gammaproteobacteria</taxon>
        <taxon>Cellvibrionales</taxon>
        <taxon>Spongiibacteraceae</taxon>
        <taxon>Spongiibacter</taxon>
    </lineage>
</organism>
<dbReference type="PRINTS" id="PR00949">
    <property type="entry name" value="TYPE3IMAPROT"/>
</dbReference>
<evidence type="ECO:0000256" key="5">
    <source>
        <dbReference type="ARBA" id="ARBA00022989"/>
    </source>
</evidence>
<dbReference type="Proteomes" id="UP000765845">
    <property type="component" value="Unassembled WGS sequence"/>
</dbReference>
<keyword evidence="8" id="KW-0282">Flagellum</keyword>
<keyword evidence="7" id="KW-1005">Bacterial flagellum biogenesis</keyword>
<proteinExistence type="inferred from homology"/>
<keyword evidence="7" id="KW-0653">Protein transport</keyword>
<dbReference type="InterPro" id="IPR006301">
    <property type="entry name" value="FlhA"/>
</dbReference>
<dbReference type="EMBL" id="JAAWWK010000002">
    <property type="protein sequence ID" value="NKI16787.1"/>
    <property type="molecule type" value="Genomic_DNA"/>
</dbReference>
<gene>
    <name evidence="7 8" type="primary">flhA</name>
    <name evidence="8" type="ORF">HCU74_05050</name>
</gene>
<dbReference type="Gene3D" id="3.40.30.60">
    <property type="entry name" value="FHIPEP family, domain 1"/>
    <property type="match status" value="1"/>
</dbReference>
<keyword evidence="9" id="KW-1185">Reference proteome</keyword>
<keyword evidence="7" id="KW-0813">Transport</keyword>
<dbReference type="PANTHER" id="PTHR30161:SF1">
    <property type="entry name" value="FLAGELLAR BIOSYNTHESIS PROTEIN FLHA-RELATED"/>
    <property type="match status" value="1"/>
</dbReference>
<keyword evidence="6 7" id="KW-0472">Membrane</keyword>
<dbReference type="RefSeq" id="WP_168449338.1">
    <property type="nucleotide sequence ID" value="NZ_JAAWWK010000002.1"/>
</dbReference>
<keyword evidence="8" id="KW-0966">Cell projection</keyword>
<keyword evidence="5 7" id="KW-1133">Transmembrane helix</keyword>
<dbReference type="Gene3D" id="1.10.8.540">
    <property type="entry name" value="FHIPEP family, domain 3"/>
    <property type="match status" value="1"/>
</dbReference>
<dbReference type="InterPro" id="IPR001712">
    <property type="entry name" value="T3SS_FHIPEP"/>
</dbReference>
<dbReference type="InterPro" id="IPR042193">
    <property type="entry name" value="FHIPEP_3"/>
</dbReference>
<feature type="transmembrane region" description="Helical" evidence="7">
    <location>
        <begin position="284"/>
        <end position="304"/>
    </location>
</feature>
<evidence type="ECO:0000256" key="2">
    <source>
        <dbReference type="ARBA" id="ARBA00008835"/>
    </source>
</evidence>
<feature type="transmembrane region" description="Helical" evidence="7">
    <location>
        <begin position="12"/>
        <end position="35"/>
    </location>
</feature>
<evidence type="ECO:0000256" key="1">
    <source>
        <dbReference type="ARBA" id="ARBA00004651"/>
    </source>
</evidence>
<protein>
    <recommendedName>
        <fullName evidence="7">Flagellar biosynthesis protein FlhA</fullName>
    </recommendedName>
</protein>
<evidence type="ECO:0000313" key="9">
    <source>
        <dbReference type="Proteomes" id="UP000765845"/>
    </source>
</evidence>
<dbReference type="InterPro" id="IPR042194">
    <property type="entry name" value="FHIPEP_1"/>
</dbReference>
<comment type="function">
    <text evidence="7">Required for formation of the rod structure of the flagellar apparatus. Together with FliI and FliH, may constitute the export apparatus of flagellin.</text>
</comment>
<dbReference type="Gene3D" id="3.40.50.12790">
    <property type="entry name" value="FHIPEP family, domain 4"/>
    <property type="match status" value="1"/>
</dbReference>
<comment type="subcellular location">
    <subcellularLocation>
        <location evidence="1 7">Cell membrane</location>
        <topology evidence="1 7">Multi-pass membrane protein</topology>
    </subcellularLocation>
</comment>
<comment type="caution">
    <text evidence="8">The sequence shown here is derived from an EMBL/GenBank/DDBJ whole genome shotgun (WGS) entry which is preliminary data.</text>
</comment>
<dbReference type="PIRSF" id="PIRSF005419">
    <property type="entry name" value="FlhA"/>
    <property type="match status" value="1"/>
</dbReference>
<sequence>MATTAGIRIPQWVQHATGSGLGVLALLMACLAMLVIPMPPFFLDILFTFNITLSLIVILAVIYVERPIDFSVFPTVLLLATLLRLALNVASTRVVLLEGHTGPGAAGKVIESFGEFVIGGNYVVGLVVFIILVVINFVVVTKGAGRVSEVTARFTLDAMPGKQMAIDSDLNAGILTQEEASKRREEVRTEADFYGSMDGASKFVRGDAVAGILILFINVLGGLGVGIAQHGLSFAEAMHNYTLLTIGDGLVAQLPSLLLSTAVAIIVTRISRPQNMGEQMVEQMVANPMVLYLAAAVLGLVGIIPGMPNLVFLMLAGACGAGGWYMARKAVAPELLDDDEPEPVADVPAAREPTELKWDEVTPMDVVSLEVGYRLIPLVDRNQGGELIARITGVRKKLSRDLGFLVQPVHIRDNLELSPGSYRIQLLGDGVAQGEIQVGKEMAINPGGAQGGLKGLATKDPAFGMDAIWIDPAQRDQAQTLGYTVVDPCTVVATHLSQVVKQHAHELLGHEEVQQLLDRLAKTDPKLVESLVPQQLPLSVVVRVLQNLLKENISIRSIRLIAESLAEQAPRSKNPDDLLEGVRVSLGRMIVQEINGLESELPVVALAAELEQMLQDMLRGGSGAIGLEPGIAERIQRELAEFSQRQEVAGQPAVVLVSPSIRAWLSRFTRRSVPGLHVLSYNEVPDSKEVRLLSTIGQQARLN</sequence>
<feature type="transmembrane region" description="Helical" evidence="7">
    <location>
        <begin position="250"/>
        <end position="272"/>
    </location>
</feature>
<dbReference type="PANTHER" id="PTHR30161">
    <property type="entry name" value="FLAGELLAR EXPORT PROTEIN, MEMBRANE FLHA SUBUNIT-RELATED"/>
    <property type="match status" value="1"/>
</dbReference>
<keyword evidence="8" id="KW-0969">Cilium</keyword>
<dbReference type="NCBIfam" id="TIGR01398">
    <property type="entry name" value="FlhA"/>
    <property type="match status" value="1"/>
</dbReference>